<evidence type="ECO:0000256" key="2">
    <source>
        <dbReference type="ARBA" id="ARBA00022448"/>
    </source>
</evidence>
<keyword evidence="3" id="KW-1003">Cell membrane</keyword>
<evidence type="ECO:0000313" key="17">
    <source>
        <dbReference type="EMBL" id="GLR19149.1"/>
    </source>
</evidence>
<dbReference type="NCBIfam" id="TIGR00437">
    <property type="entry name" value="feoB"/>
    <property type="match status" value="1"/>
</dbReference>
<dbReference type="EMBL" id="BSOH01000027">
    <property type="protein sequence ID" value="GLR19149.1"/>
    <property type="molecule type" value="Genomic_DNA"/>
</dbReference>
<protein>
    <recommendedName>
        <fullName evidence="12 15">Ferrous iron transport protein B</fullName>
    </recommendedName>
</protein>
<evidence type="ECO:0000256" key="4">
    <source>
        <dbReference type="ARBA" id="ARBA00022496"/>
    </source>
</evidence>
<reference evidence="17" key="1">
    <citation type="journal article" date="2014" name="Int. J. Syst. Evol. Microbiol.">
        <title>Complete genome sequence of Corynebacterium casei LMG S-19264T (=DSM 44701T), isolated from a smear-ripened cheese.</title>
        <authorList>
            <consortium name="US DOE Joint Genome Institute (JGI-PGF)"/>
            <person name="Walter F."/>
            <person name="Albersmeier A."/>
            <person name="Kalinowski J."/>
            <person name="Ruckert C."/>
        </authorList>
    </citation>
    <scope>NUCLEOTIDE SEQUENCE</scope>
    <source>
        <strain evidence="17">NBRC 108769</strain>
    </source>
</reference>
<dbReference type="AlphaFoldDB" id="A0AA37SST7"/>
<feature type="transmembrane region" description="Helical" evidence="15">
    <location>
        <begin position="684"/>
        <end position="705"/>
    </location>
</feature>
<comment type="caution">
    <text evidence="15">Lacks conserved residue(s) required for the propagation of feature annotation.</text>
</comment>
<dbReference type="InterPro" id="IPR050860">
    <property type="entry name" value="FeoB_GTPase"/>
</dbReference>
<dbReference type="Pfam" id="PF07670">
    <property type="entry name" value="Gate"/>
    <property type="match status" value="2"/>
</dbReference>
<keyword evidence="8 15" id="KW-0408">Iron</keyword>
<keyword evidence="14" id="KW-0479">Metal-binding</keyword>
<dbReference type="InterPro" id="IPR006073">
    <property type="entry name" value="GTP-bd"/>
</dbReference>
<keyword evidence="14" id="KW-0460">Magnesium</keyword>
<dbReference type="Gene3D" id="3.40.50.300">
    <property type="entry name" value="P-loop containing nucleotide triphosphate hydrolases"/>
    <property type="match status" value="1"/>
</dbReference>
<keyword evidence="11 15" id="KW-0472">Membrane</keyword>
<evidence type="ECO:0000256" key="6">
    <source>
        <dbReference type="ARBA" id="ARBA00022741"/>
    </source>
</evidence>
<comment type="subcellular location">
    <subcellularLocation>
        <location evidence="15">Cell inner membrane</location>
        <topology evidence="15">Multi-pass membrane protein</topology>
    </subcellularLocation>
    <subcellularLocation>
        <location evidence="1">Cell membrane</location>
        <topology evidence="1">Multi-pass membrane protein</topology>
    </subcellularLocation>
</comment>
<gene>
    <name evidence="17" type="primary">feoB</name>
    <name evidence="17" type="ORF">GCM10007940_37650</name>
</gene>
<keyword evidence="18" id="KW-1185">Reference proteome</keyword>
<dbReference type="InterPro" id="IPR027417">
    <property type="entry name" value="P-loop_NTPase"/>
</dbReference>
<feature type="transmembrane region" description="Helical" evidence="15">
    <location>
        <begin position="341"/>
        <end position="365"/>
    </location>
</feature>
<dbReference type="Pfam" id="PF02421">
    <property type="entry name" value="FeoB_N"/>
    <property type="match status" value="1"/>
</dbReference>
<dbReference type="Pfam" id="PF07664">
    <property type="entry name" value="FeoB_C"/>
    <property type="match status" value="1"/>
</dbReference>
<dbReference type="PANTHER" id="PTHR43185:SF1">
    <property type="entry name" value="FE(2+) TRANSPORTER FEOB"/>
    <property type="match status" value="1"/>
</dbReference>
<evidence type="ECO:0000256" key="13">
    <source>
        <dbReference type="PIRSR" id="PIRSR603373-1"/>
    </source>
</evidence>
<dbReference type="CDD" id="cd01879">
    <property type="entry name" value="FeoB"/>
    <property type="match status" value="1"/>
</dbReference>
<keyword evidence="4 15" id="KW-0410">Iron transport</keyword>
<dbReference type="GO" id="GO:0046872">
    <property type="term" value="F:metal ion binding"/>
    <property type="evidence" value="ECO:0007669"/>
    <property type="project" value="UniProtKB-KW"/>
</dbReference>
<organism evidence="17 18">
    <name type="scientific">Portibacter lacus</name>
    <dbReference type="NCBI Taxonomy" id="1099794"/>
    <lineage>
        <taxon>Bacteria</taxon>
        <taxon>Pseudomonadati</taxon>
        <taxon>Bacteroidota</taxon>
        <taxon>Saprospiria</taxon>
        <taxon>Saprospirales</taxon>
        <taxon>Haliscomenobacteraceae</taxon>
        <taxon>Portibacter</taxon>
    </lineage>
</organism>
<dbReference type="PANTHER" id="PTHR43185">
    <property type="entry name" value="FERROUS IRON TRANSPORT PROTEIN B"/>
    <property type="match status" value="1"/>
</dbReference>
<feature type="binding site" evidence="14">
    <location>
        <position position="24"/>
    </location>
    <ligand>
        <name>Mg(2+)</name>
        <dbReference type="ChEBI" id="CHEBI:18420"/>
        <label>2</label>
    </ligand>
</feature>
<dbReference type="GO" id="GO:0005525">
    <property type="term" value="F:GTP binding"/>
    <property type="evidence" value="ECO:0007669"/>
    <property type="project" value="UniProtKB-KW"/>
</dbReference>
<dbReference type="Proteomes" id="UP001156666">
    <property type="component" value="Unassembled WGS sequence"/>
</dbReference>
<dbReference type="RefSeq" id="WP_235292187.1">
    <property type="nucleotide sequence ID" value="NZ_BSOH01000027.1"/>
</dbReference>
<evidence type="ECO:0000256" key="15">
    <source>
        <dbReference type="RuleBase" id="RU362098"/>
    </source>
</evidence>
<dbReference type="InterPro" id="IPR011640">
    <property type="entry name" value="Fe2_transport_prot_B_C"/>
</dbReference>
<feature type="domain" description="FeoB-type G" evidence="16">
    <location>
        <begin position="6"/>
        <end position="173"/>
    </location>
</feature>
<evidence type="ECO:0000256" key="11">
    <source>
        <dbReference type="ARBA" id="ARBA00023136"/>
    </source>
</evidence>
<dbReference type="InterPro" id="IPR030389">
    <property type="entry name" value="G_FEOB_dom"/>
</dbReference>
<proteinExistence type="inferred from homology"/>
<name>A0AA37SST7_9BACT</name>
<dbReference type="PROSITE" id="PS51711">
    <property type="entry name" value="G_FEOB"/>
    <property type="match status" value="1"/>
</dbReference>
<feature type="transmembrane region" description="Helical" evidence="15">
    <location>
        <begin position="647"/>
        <end position="672"/>
    </location>
</feature>
<keyword evidence="6 13" id="KW-0547">Nucleotide-binding</keyword>
<feature type="binding site" evidence="13">
    <location>
        <begin position="13"/>
        <end position="20"/>
    </location>
    <ligand>
        <name>GTP</name>
        <dbReference type="ChEBI" id="CHEBI:37565"/>
        <label>1</label>
    </ligand>
</feature>
<evidence type="ECO:0000259" key="16">
    <source>
        <dbReference type="PROSITE" id="PS51711"/>
    </source>
</evidence>
<keyword evidence="9" id="KW-0406">Ion transport</keyword>
<feature type="binding site" evidence="13">
    <location>
        <begin position="124"/>
        <end position="127"/>
    </location>
    <ligand>
        <name>GTP</name>
        <dbReference type="ChEBI" id="CHEBI:37565"/>
        <label>1</label>
    </ligand>
</feature>
<sequence length="706" mass="79075">MSKKEKQIVALIGNPNSGKSSLFNILTGLRQQVGNFPGVTVDKKIGSTDLGNNNFVDIIDLPGTYSMYPNSSDERIVTEILTNPDNPNFPDAIIYVLDVMNMERHLLLASQLIDLQIPMVLALNMTDIAEKEGLVYDSEYLEKKMGVKIVPISCREEKNIDILKATTLEKLRNPIEAKSNEFYSFSKSDKAVIEKLQPFLKEENKYRVLLVAHHHHWLKHISAADRINIKNITDGVHFESIKSQINETMSRFAKFTPFVRQLEAKANPKSESVTDAIDNVITHRVFGPIIFFGIMLLVFQVIFSWSEYPMTWIEDAFAWGENTVKDLLPDGWFTRLLTEGIIAGLGGIMVFIPQILFLFLLISLLEEVGYMSRAVFMFDKLFQKFGLNGRSIVALVSSGACAIPAIMSTRTISNWRERLITIMVAPLISCSARIPVYTVLIGFVVPAGSFMGFNQQGLAFMGLYLLSIVAALGSAMVFNIILKKDNNSYLMMELPIYKPPIWKNIFYNVKEKVLAFIVEAGKVIFVISIILWFLASYGPAAKMKMAETQATEISAIKGLDDEASEQLLASLKIENSYAGHLGKFIEPVIKPLGFDWKIGIALITSFAAREVFVGTMATIYSIGGTDDESTIRERMASEVDPITGKPIYGFATSLSLLIFYVFAMQCMSTLAVTKRETKSWKWPIIQFVYMSALAYLGSLLVYQLFA</sequence>
<dbReference type="PRINTS" id="PR00326">
    <property type="entry name" value="GTP1OBG"/>
</dbReference>
<evidence type="ECO:0000256" key="14">
    <source>
        <dbReference type="PIRSR" id="PIRSR603373-2"/>
    </source>
</evidence>
<evidence type="ECO:0000256" key="1">
    <source>
        <dbReference type="ARBA" id="ARBA00004651"/>
    </source>
</evidence>
<evidence type="ECO:0000256" key="7">
    <source>
        <dbReference type="ARBA" id="ARBA00022989"/>
    </source>
</evidence>
<evidence type="ECO:0000256" key="12">
    <source>
        <dbReference type="NCBIfam" id="TIGR00437"/>
    </source>
</evidence>
<keyword evidence="10 13" id="KW-0342">GTP-binding</keyword>
<feature type="binding site" evidence="14">
    <location>
        <position position="27"/>
    </location>
    <ligand>
        <name>Mg(2+)</name>
        <dbReference type="ChEBI" id="CHEBI:18420"/>
        <label>2</label>
    </ligand>
</feature>
<reference evidence="17" key="2">
    <citation type="submission" date="2023-01" db="EMBL/GenBank/DDBJ databases">
        <title>Draft genome sequence of Portibacter lacus strain NBRC 108769.</title>
        <authorList>
            <person name="Sun Q."/>
            <person name="Mori K."/>
        </authorList>
    </citation>
    <scope>NUCLEOTIDE SEQUENCE</scope>
    <source>
        <strain evidence="17">NBRC 108769</strain>
    </source>
</reference>
<feature type="transmembrane region" description="Helical" evidence="15">
    <location>
        <begin position="419"/>
        <end position="445"/>
    </location>
</feature>
<comment type="function">
    <text evidence="15">Probable transporter of a GTP-driven Fe(2+) uptake system.</text>
</comment>
<evidence type="ECO:0000256" key="10">
    <source>
        <dbReference type="ARBA" id="ARBA00023134"/>
    </source>
</evidence>
<feature type="transmembrane region" description="Helical" evidence="15">
    <location>
        <begin position="285"/>
        <end position="303"/>
    </location>
</feature>
<dbReference type="GO" id="GO:0005886">
    <property type="term" value="C:plasma membrane"/>
    <property type="evidence" value="ECO:0007669"/>
    <property type="project" value="UniProtKB-SubCell"/>
</dbReference>
<feature type="transmembrane region" description="Helical" evidence="15">
    <location>
        <begin position="513"/>
        <end position="535"/>
    </location>
</feature>
<keyword evidence="5 15" id="KW-0812">Transmembrane</keyword>
<evidence type="ECO:0000256" key="3">
    <source>
        <dbReference type="ARBA" id="ARBA00022475"/>
    </source>
</evidence>
<accession>A0AA37SST7</accession>
<keyword evidence="2 15" id="KW-0813">Transport</keyword>
<evidence type="ECO:0000256" key="8">
    <source>
        <dbReference type="ARBA" id="ARBA00023004"/>
    </source>
</evidence>
<feature type="binding site" evidence="14">
    <location>
        <position position="28"/>
    </location>
    <ligand>
        <name>Mg(2+)</name>
        <dbReference type="ChEBI" id="CHEBI:18420"/>
        <label>2</label>
    </ligand>
</feature>
<evidence type="ECO:0000313" key="18">
    <source>
        <dbReference type="Proteomes" id="UP001156666"/>
    </source>
</evidence>
<dbReference type="SUPFAM" id="SSF52540">
    <property type="entry name" value="P-loop containing nucleoside triphosphate hydrolases"/>
    <property type="match status" value="1"/>
</dbReference>
<keyword evidence="7 15" id="KW-1133">Transmembrane helix</keyword>
<feature type="transmembrane region" description="Helical" evidence="15">
    <location>
        <begin position="457"/>
        <end position="482"/>
    </location>
</feature>
<dbReference type="InterPro" id="IPR011642">
    <property type="entry name" value="Gate_dom"/>
</dbReference>
<evidence type="ECO:0000256" key="5">
    <source>
        <dbReference type="ARBA" id="ARBA00022692"/>
    </source>
</evidence>
<comment type="similarity">
    <text evidence="15">Belongs to the TRAFAC class TrmE-Era-EngA-EngB-Septin-like GTPase superfamily. FeoB GTPase (TC 9.A.8) family.</text>
</comment>
<feature type="binding site" evidence="13">
    <location>
        <begin position="60"/>
        <end position="63"/>
    </location>
    <ligand>
        <name>GTP</name>
        <dbReference type="ChEBI" id="CHEBI:37565"/>
        <label>1</label>
    </ligand>
</feature>
<dbReference type="InterPro" id="IPR003373">
    <property type="entry name" value="Fe2_transport_prot-B"/>
</dbReference>
<dbReference type="GO" id="GO:0015093">
    <property type="term" value="F:ferrous iron transmembrane transporter activity"/>
    <property type="evidence" value="ECO:0007669"/>
    <property type="project" value="UniProtKB-UniRule"/>
</dbReference>
<comment type="caution">
    <text evidence="17">The sequence shown here is derived from an EMBL/GenBank/DDBJ whole genome shotgun (WGS) entry which is preliminary data.</text>
</comment>
<evidence type="ECO:0000256" key="9">
    <source>
        <dbReference type="ARBA" id="ARBA00023065"/>
    </source>
</evidence>
<feature type="binding site" evidence="13">
    <location>
        <begin position="38"/>
        <end position="42"/>
    </location>
    <ligand>
        <name>GTP</name>
        <dbReference type="ChEBI" id="CHEBI:37565"/>
        <label>1</label>
    </ligand>
</feature>